<dbReference type="GO" id="GO:0004672">
    <property type="term" value="F:protein kinase activity"/>
    <property type="evidence" value="ECO:0007669"/>
    <property type="project" value="InterPro"/>
</dbReference>
<protein>
    <submittedName>
        <fullName evidence="4">Polo kinase</fullName>
    </submittedName>
</protein>
<dbReference type="Pfam" id="PF04937">
    <property type="entry name" value="DUF659"/>
    <property type="match status" value="1"/>
</dbReference>
<dbReference type="Gene3D" id="1.10.510.10">
    <property type="entry name" value="Transferase(Phosphotransferase) domain 1"/>
    <property type="match status" value="1"/>
</dbReference>
<dbReference type="GO" id="GO:0005524">
    <property type="term" value="F:ATP binding"/>
    <property type="evidence" value="ECO:0007669"/>
    <property type="project" value="InterPro"/>
</dbReference>
<dbReference type="CDD" id="cd13118">
    <property type="entry name" value="POLO_box_1"/>
    <property type="match status" value="1"/>
</dbReference>
<dbReference type="AlphaFoldDB" id="A0A915D4V7"/>
<dbReference type="SUPFAM" id="SSF56112">
    <property type="entry name" value="Protein kinase-like (PK-like)"/>
    <property type="match status" value="1"/>
</dbReference>
<dbReference type="Gene3D" id="3.30.1120.30">
    <property type="entry name" value="POLO box domain"/>
    <property type="match status" value="1"/>
</dbReference>
<sequence>MGHSIHSESWAIACTFYCMVYGKPPFHSECLETTYSKIRRCDYTFHKYFPVSSKAQDFIKRTLVKDRHKRLTVDTMLVHPIFSPISKSLSYASGLNSGVEKANTGPSSSATEFSANIMCREKNKNALVDSGLGLSEVLFGHTSTDSMDSHCLGPCNRELPASFVTKWVDYTNKFGFGATLRDGTRALLFNDQSTIAVSQPYNRFSYRRRKFDDESLTWLSDDQPPTTEIIDKVELLRFLRDYMDRELYSFVKMDVMNVEETRQRKAREYIAKLLAEEINAVGKSKVVAIVTDHAANMRSAWRLLAKDYPWILFEGCKAHMLNLATKDICEKTVIAGLLDNCMKIVKYFRKSVPQCVLSNIQLVMNGSSTLLQLPIKTRWGTYAKLVSSISANEACLKSAVWDASLPVDDVLRNLRVLLCSDEFFWPTLNRTKEILRPLADSITRIEGNEMDSRGAYKMIKKAYVDAKQAVVEGDLGGPLQQEILERRRQKVIQAFFVTAKHQVFAYEFGADYEANGENMLPAEFSSHLASMKKILMQYGQLLAAKNPVFCSTDC</sequence>
<dbReference type="InterPro" id="IPR033701">
    <property type="entry name" value="POLO_box_1"/>
</dbReference>
<dbReference type="PROSITE" id="PS50011">
    <property type="entry name" value="PROTEIN_KINASE_DOM"/>
    <property type="match status" value="1"/>
</dbReference>
<dbReference type="InterPro" id="IPR000719">
    <property type="entry name" value="Prot_kinase_dom"/>
</dbReference>
<dbReference type="InterPro" id="IPR000959">
    <property type="entry name" value="POLO_box_dom"/>
</dbReference>
<evidence type="ECO:0000313" key="3">
    <source>
        <dbReference type="Proteomes" id="UP000887574"/>
    </source>
</evidence>
<accession>A0A915D4V7</accession>
<dbReference type="Pfam" id="PF00069">
    <property type="entry name" value="Pkinase"/>
    <property type="match status" value="1"/>
</dbReference>
<evidence type="ECO:0000259" key="1">
    <source>
        <dbReference type="PROSITE" id="PS50011"/>
    </source>
</evidence>
<dbReference type="InterPro" id="IPR007021">
    <property type="entry name" value="DUF659"/>
</dbReference>
<dbReference type="PANTHER" id="PTHR24345">
    <property type="entry name" value="SERINE/THREONINE-PROTEIN KINASE PLK"/>
    <property type="match status" value="1"/>
</dbReference>
<organism evidence="3 4">
    <name type="scientific">Ditylenchus dipsaci</name>
    <dbReference type="NCBI Taxonomy" id="166011"/>
    <lineage>
        <taxon>Eukaryota</taxon>
        <taxon>Metazoa</taxon>
        <taxon>Ecdysozoa</taxon>
        <taxon>Nematoda</taxon>
        <taxon>Chromadorea</taxon>
        <taxon>Rhabditida</taxon>
        <taxon>Tylenchina</taxon>
        <taxon>Tylenchomorpha</taxon>
        <taxon>Sphaerularioidea</taxon>
        <taxon>Anguinidae</taxon>
        <taxon>Anguininae</taxon>
        <taxon>Ditylenchus</taxon>
    </lineage>
</organism>
<dbReference type="SUPFAM" id="SSF53098">
    <property type="entry name" value="Ribonuclease H-like"/>
    <property type="match status" value="1"/>
</dbReference>
<keyword evidence="3" id="KW-1185">Reference proteome</keyword>
<proteinExistence type="predicted"/>
<dbReference type="InterPro" id="IPR036947">
    <property type="entry name" value="POLO_box_dom_sf"/>
</dbReference>
<dbReference type="InterPro" id="IPR012337">
    <property type="entry name" value="RNaseH-like_sf"/>
</dbReference>
<dbReference type="PROSITE" id="PS50078">
    <property type="entry name" value="POLO_BOX"/>
    <property type="match status" value="1"/>
</dbReference>
<name>A0A915D4V7_9BILA</name>
<dbReference type="GO" id="GO:0005634">
    <property type="term" value="C:nucleus"/>
    <property type="evidence" value="ECO:0007669"/>
    <property type="project" value="TreeGrafter"/>
</dbReference>
<dbReference type="Proteomes" id="UP000887574">
    <property type="component" value="Unplaced"/>
</dbReference>
<dbReference type="WBParaSite" id="jg15600">
    <property type="protein sequence ID" value="jg15600"/>
    <property type="gene ID" value="jg15600"/>
</dbReference>
<dbReference type="SUPFAM" id="SSF82615">
    <property type="entry name" value="Polo-box domain"/>
    <property type="match status" value="1"/>
</dbReference>
<evidence type="ECO:0000259" key="2">
    <source>
        <dbReference type="PROSITE" id="PS50078"/>
    </source>
</evidence>
<reference evidence="4" key="1">
    <citation type="submission" date="2022-11" db="UniProtKB">
        <authorList>
            <consortium name="WormBaseParasite"/>
        </authorList>
    </citation>
    <scope>IDENTIFICATION</scope>
</reference>
<dbReference type="InterPro" id="IPR011009">
    <property type="entry name" value="Kinase-like_dom_sf"/>
</dbReference>
<feature type="domain" description="POLO box" evidence="2">
    <location>
        <begin position="163"/>
        <end position="245"/>
    </location>
</feature>
<evidence type="ECO:0000313" key="4">
    <source>
        <dbReference type="WBParaSite" id="jg15600"/>
    </source>
</evidence>
<feature type="domain" description="Protein kinase" evidence="1">
    <location>
        <begin position="1"/>
        <end position="82"/>
    </location>
</feature>